<evidence type="ECO:0000313" key="1">
    <source>
        <dbReference type="EnsemblMetazoa" id="ISCW021487-PA"/>
    </source>
</evidence>
<sequence>MHLAPRFKGRNSIKGKLFHRQTVICAARASPQRFSGDITEVEMEPFRGRWPKHRINSKDKK</sequence>
<dbReference type="VEuPathDB" id="VectorBase:ISCW021487"/>
<protein>
    <submittedName>
        <fullName evidence="1">Uncharacterized protein</fullName>
    </submittedName>
</protein>
<dbReference type="HOGENOM" id="CLU_2925180_0_0_1"/>
<accession>A0A1S4LZ31</accession>
<dbReference type="PaxDb" id="6945-B7Q721"/>
<reference evidence="2" key="1">
    <citation type="submission" date="2008-03" db="EMBL/GenBank/DDBJ databases">
        <title>Annotation of Ixodes scapularis.</title>
        <authorList>
            <consortium name="Ixodes scapularis Genome Project Consortium"/>
            <person name="Caler E."/>
            <person name="Hannick L.I."/>
            <person name="Bidwell S."/>
            <person name="Joardar V."/>
            <person name="Thiagarajan M."/>
            <person name="Amedeo P."/>
            <person name="Galinsky K.J."/>
            <person name="Schobel S."/>
            <person name="Inman J."/>
            <person name="Hostetler J."/>
            <person name="Miller J."/>
            <person name="Hammond M."/>
            <person name="Megy K."/>
            <person name="Lawson D."/>
            <person name="Kodira C."/>
            <person name="Sutton G."/>
            <person name="Meyer J."/>
            <person name="Hill C.A."/>
            <person name="Birren B."/>
            <person name="Nene V."/>
            <person name="Collins F."/>
            <person name="Alarcon-Chaidez F."/>
            <person name="Wikel S."/>
            <person name="Strausberg R."/>
        </authorList>
    </citation>
    <scope>NUCLEOTIDE SEQUENCE [LARGE SCALE GENOMIC DNA]</scope>
    <source>
        <strain evidence="2">Wikel</strain>
    </source>
</reference>
<keyword evidence="2" id="KW-1185">Reference proteome</keyword>
<proteinExistence type="predicted"/>
<reference evidence="1" key="2">
    <citation type="submission" date="2020-05" db="UniProtKB">
        <authorList>
            <consortium name="EnsemblMetazoa"/>
        </authorList>
    </citation>
    <scope>IDENTIFICATION</scope>
    <source>
        <strain evidence="1">wikel</strain>
    </source>
</reference>
<name>A0A1S4LZ31_IXOSC</name>
<organism evidence="1 2">
    <name type="scientific">Ixodes scapularis</name>
    <name type="common">Black-legged tick</name>
    <name type="synonym">Deer tick</name>
    <dbReference type="NCBI Taxonomy" id="6945"/>
    <lineage>
        <taxon>Eukaryota</taxon>
        <taxon>Metazoa</taxon>
        <taxon>Ecdysozoa</taxon>
        <taxon>Arthropoda</taxon>
        <taxon>Chelicerata</taxon>
        <taxon>Arachnida</taxon>
        <taxon>Acari</taxon>
        <taxon>Parasitiformes</taxon>
        <taxon>Ixodida</taxon>
        <taxon>Ixodoidea</taxon>
        <taxon>Ixodidae</taxon>
        <taxon>Ixodinae</taxon>
        <taxon>Ixodes</taxon>
    </lineage>
</organism>
<dbReference type="VEuPathDB" id="VectorBase:ISCI021487"/>
<evidence type="ECO:0000313" key="2">
    <source>
        <dbReference type="Proteomes" id="UP000001555"/>
    </source>
</evidence>
<dbReference type="Proteomes" id="UP000001555">
    <property type="component" value="Unassembled WGS sequence"/>
</dbReference>
<dbReference type="EnsemblMetazoa" id="ISCW021487-RA">
    <property type="protein sequence ID" value="ISCW021487-PA"/>
    <property type="gene ID" value="ISCW021487"/>
</dbReference>
<dbReference type="EMBL" id="ABJB010282570">
    <property type="status" value="NOT_ANNOTATED_CDS"/>
    <property type="molecule type" value="Genomic_DNA"/>
</dbReference>